<comment type="caution">
    <text evidence="2">The sequence shown here is derived from an EMBL/GenBank/DDBJ whole genome shotgun (WGS) entry which is preliminary data.</text>
</comment>
<keyword evidence="1" id="KW-0472">Membrane</keyword>
<organism evidence="2 3">
    <name type="scientific">Flavobacterium alvei</name>
    <dbReference type="NCBI Taxonomy" id="2080416"/>
    <lineage>
        <taxon>Bacteria</taxon>
        <taxon>Pseudomonadati</taxon>
        <taxon>Bacteroidota</taxon>
        <taxon>Flavobacteriia</taxon>
        <taxon>Flavobacteriales</taxon>
        <taxon>Flavobacteriaceae</taxon>
        <taxon>Flavobacterium</taxon>
    </lineage>
</organism>
<sequence length="107" mass="12367">MTNNKMLSDFDVLIRGQLTVNLPITVIMLAVFFGLLEFADLSLRLNLLIAFIFGWISWSILVKKWILWAKENNVSDERLLKIGKPGLLVWSIHTIETVTKKNKNPWI</sequence>
<evidence type="ECO:0000313" key="2">
    <source>
        <dbReference type="EMBL" id="POY40096.1"/>
    </source>
</evidence>
<keyword evidence="1" id="KW-0812">Transmembrane</keyword>
<gene>
    <name evidence="2" type="ORF">C3L50_05465</name>
</gene>
<name>A0A2S5AC61_9FLAO</name>
<dbReference type="Proteomes" id="UP000237310">
    <property type="component" value="Unassembled WGS sequence"/>
</dbReference>
<feature type="transmembrane region" description="Helical" evidence="1">
    <location>
        <begin position="41"/>
        <end position="62"/>
    </location>
</feature>
<dbReference type="RefSeq" id="WP_103805159.1">
    <property type="nucleotide sequence ID" value="NZ_PQVG01000003.1"/>
</dbReference>
<dbReference type="OrthoDB" id="1367392at2"/>
<protein>
    <submittedName>
        <fullName evidence="2">Uncharacterized protein</fullName>
    </submittedName>
</protein>
<accession>A0A2S5AC61</accession>
<evidence type="ECO:0000313" key="3">
    <source>
        <dbReference type="Proteomes" id="UP000237310"/>
    </source>
</evidence>
<dbReference type="EMBL" id="PQVG01000003">
    <property type="protein sequence ID" value="POY40096.1"/>
    <property type="molecule type" value="Genomic_DNA"/>
</dbReference>
<evidence type="ECO:0000256" key="1">
    <source>
        <dbReference type="SAM" id="Phobius"/>
    </source>
</evidence>
<feature type="transmembrane region" description="Helical" evidence="1">
    <location>
        <begin position="12"/>
        <end position="35"/>
    </location>
</feature>
<keyword evidence="1" id="KW-1133">Transmembrane helix</keyword>
<keyword evidence="3" id="KW-1185">Reference proteome</keyword>
<dbReference type="AlphaFoldDB" id="A0A2S5AC61"/>
<proteinExistence type="predicted"/>
<reference evidence="2 3" key="1">
    <citation type="submission" date="2018-01" db="EMBL/GenBank/DDBJ databases">
        <authorList>
            <person name="Gaut B.S."/>
            <person name="Morton B.R."/>
            <person name="Clegg M.T."/>
            <person name="Duvall M.R."/>
        </authorList>
    </citation>
    <scope>NUCLEOTIDE SEQUENCE [LARGE SCALE GENOMIC DNA]</scope>
    <source>
        <strain evidence="2 3">HR-AY</strain>
    </source>
</reference>